<dbReference type="InterPro" id="IPR029044">
    <property type="entry name" value="Nucleotide-diphossugar_trans"/>
</dbReference>
<dbReference type="Gene3D" id="3.90.550.10">
    <property type="entry name" value="Spore Coat Polysaccharide Biosynthesis Protein SpsA, Chain A"/>
    <property type="match status" value="1"/>
</dbReference>
<dbReference type="EMBL" id="JBHSNA010000005">
    <property type="protein sequence ID" value="MFC5566406.1"/>
    <property type="molecule type" value="Genomic_DNA"/>
</dbReference>
<reference evidence="2" key="1">
    <citation type="journal article" date="2019" name="Int. J. Syst. Evol. Microbiol.">
        <title>The Global Catalogue of Microorganisms (GCM) 10K type strain sequencing project: providing services to taxonomists for standard genome sequencing and annotation.</title>
        <authorList>
            <consortium name="The Broad Institute Genomics Platform"/>
            <consortium name="The Broad Institute Genome Sequencing Center for Infectious Disease"/>
            <person name="Wu L."/>
            <person name="Ma J."/>
        </authorList>
    </citation>
    <scope>NUCLEOTIDE SEQUENCE [LARGE SCALE GENOMIC DNA]</scope>
    <source>
        <strain evidence="2">KACC 11588</strain>
    </source>
</reference>
<proteinExistence type="predicted"/>
<organism evidence="1 2">
    <name type="scientific">Rubellimicrobium aerolatum</name>
    <dbReference type="NCBI Taxonomy" id="490979"/>
    <lineage>
        <taxon>Bacteria</taxon>
        <taxon>Pseudomonadati</taxon>
        <taxon>Pseudomonadota</taxon>
        <taxon>Alphaproteobacteria</taxon>
        <taxon>Rhodobacterales</taxon>
        <taxon>Roseobacteraceae</taxon>
        <taxon>Rubellimicrobium</taxon>
    </lineage>
</organism>
<evidence type="ECO:0000313" key="2">
    <source>
        <dbReference type="Proteomes" id="UP001596056"/>
    </source>
</evidence>
<evidence type="ECO:0008006" key="3">
    <source>
        <dbReference type="Google" id="ProtNLM"/>
    </source>
</evidence>
<evidence type="ECO:0000313" key="1">
    <source>
        <dbReference type="EMBL" id="MFC5566406.1"/>
    </source>
</evidence>
<sequence>MKRWLGQQGNVVVEDHRIAPELGWNIKPMLLSALLDRGLPEVVWIDSDVILTRPIREHFAGLDEQSLLVTEEPYFNEVRFLTRRASAWGLTASRDLPHMTNSCVVRVTQAHRGLLAAWQNLLDRPDYKSAQQLPKLERPFHMVGDQDAMAALLGSHDFAHIPVRFLRRDREIAQCLYEDGFGPWGRLRNIRRLPPLVHALGSKPWRGNAHSPLYIEVHPYRYAAEPYRENLSPDERGWLDGRSKRAWLHHCLALGNPSLSGLWPAVGKRVLRVRRGVTRALAGQFGRNLPKLAR</sequence>
<keyword evidence="2" id="KW-1185">Reference proteome</keyword>
<protein>
    <recommendedName>
        <fullName evidence="3">Nucleotide-diphospho-sugar transferase domain-containing protein</fullName>
    </recommendedName>
</protein>
<gene>
    <name evidence="1" type="ORF">ACFPOC_08235</name>
</gene>
<name>A0ABW0SC24_9RHOB</name>
<dbReference type="RefSeq" id="WP_209840028.1">
    <property type="nucleotide sequence ID" value="NZ_JAGGJP010000006.1"/>
</dbReference>
<accession>A0ABW0SC24</accession>
<dbReference type="Proteomes" id="UP001596056">
    <property type="component" value="Unassembled WGS sequence"/>
</dbReference>
<comment type="caution">
    <text evidence="1">The sequence shown here is derived from an EMBL/GenBank/DDBJ whole genome shotgun (WGS) entry which is preliminary data.</text>
</comment>